<dbReference type="Pfam" id="PF01498">
    <property type="entry name" value="HTH_Tnp_Tc3_2"/>
    <property type="match status" value="1"/>
</dbReference>
<dbReference type="InterPro" id="IPR014709">
    <property type="entry name" value="Glutathione_synthase_C_euk"/>
</dbReference>
<dbReference type="InterPro" id="IPR004887">
    <property type="entry name" value="GSH_synth_subst-bd"/>
</dbReference>
<organism evidence="7 8">
    <name type="scientific">Ranitomeya imitator</name>
    <name type="common">mimic poison frog</name>
    <dbReference type="NCBI Taxonomy" id="111125"/>
    <lineage>
        <taxon>Eukaryota</taxon>
        <taxon>Metazoa</taxon>
        <taxon>Chordata</taxon>
        <taxon>Craniata</taxon>
        <taxon>Vertebrata</taxon>
        <taxon>Euteleostomi</taxon>
        <taxon>Amphibia</taxon>
        <taxon>Batrachia</taxon>
        <taxon>Anura</taxon>
        <taxon>Neobatrachia</taxon>
        <taxon>Hyloidea</taxon>
        <taxon>Dendrobatidae</taxon>
        <taxon>Dendrobatinae</taxon>
        <taxon>Ranitomeya</taxon>
    </lineage>
</organism>
<evidence type="ECO:0000259" key="5">
    <source>
        <dbReference type="Pfam" id="PF01498"/>
    </source>
</evidence>
<evidence type="ECO:0000256" key="3">
    <source>
        <dbReference type="ARBA" id="ARBA00048871"/>
    </source>
</evidence>
<dbReference type="Gene3D" id="3.30.420.10">
    <property type="entry name" value="Ribonuclease H-like superfamily/Ribonuclease H"/>
    <property type="match status" value="2"/>
</dbReference>
<dbReference type="Proteomes" id="UP001176940">
    <property type="component" value="Unassembled WGS sequence"/>
</dbReference>
<dbReference type="SUPFAM" id="SSF56059">
    <property type="entry name" value="Glutathione synthetase ATP-binding domain-like"/>
    <property type="match status" value="1"/>
</dbReference>
<evidence type="ECO:0000313" key="8">
    <source>
        <dbReference type="Proteomes" id="UP001176940"/>
    </source>
</evidence>
<dbReference type="InterPro" id="IPR037013">
    <property type="entry name" value="GSH-S_sub-bd_sf"/>
</dbReference>
<dbReference type="Gene3D" id="3.30.1490.80">
    <property type="match status" value="1"/>
</dbReference>
<dbReference type="SUPFAM" id="SSF52440">
    <property type="entry name" value="PreATP-grasp domain"/>
    <property type="match status" value="1"/>
</dbReference>
<evidence type="ECO:0000256" key="1">
    <source>
        <dbReference type="ARBA" id="ARBA00020821"/>
    </source>
</evidence>
<evidence type="ECO:0000259" key="6">
    <source>
        <dbReference type="Pfam" id="PF03199"/>
    </source>
</evidence>
<sequence length="712" mass="79557">MVNRNPFTTANQVNHTLQEVGVSISKSTIKTRLHESKYRGFTARCKPLISIKKKKARLDFAKKHLKNPAQFWKNILWTDETKINLYQNDGKRKTKLQTERPTNKQQLKTTAVKAWQSIKKEETQRLVMSMSSRLQAVIANKGFSTKYVFKKMAPESGTAQAPIPAAGIGACAVRAFRHHFLEDTPAVEPECVFKKMAPESADCAGADSGSRNRRLRSPRPPEPGAEEPGDGAASSAGTGKVCRTLHNGKNLICESSQLVTLHSKMSDLWADVYNNAKLLEETVPIAIDTALLQGIVMRTKESPNSSDVVNFAPFSLLPSPVPRALFEQAKSVQEDFNLLVDRLSQNPSFLENTLSSTIKVDDFIEQLFKIYRHVLNEGLAQTVFLGINRSDYMFDCRVDGTTALKQIEINTIAASFGGLSSRTPAVHQHVLKTLGRPEEACKILPNNPSLGIARGIAKAWELYGSPKAVVMFLVENLQRNIFDHRYIEHELWNRDGYEVAVAYFRTGYMPQDYNKQSWEARLKMERSKAVKCPDIATQLVGTKKVQQELSRPLVLEKFLPDQPEAVARIRETFAGLYSLDIGEEGDQTVKIALENPDQYVLKPQREGGGNNLYGNEIREVLERVKDSTERTSYILMDKIKPQPVKSCLLRANGRVQVSECISELGMFGVYVREGEKMVLNERVGHLLRTKATEHADGGVAAGVAVLDNPFLV</sequence>
<keyword evidence="8" id="KW-1185">Reference proteome</keyword>
<dbReference type="InterPro" id="IPR014049">
    <property type="entry name" value="Glutathione_synthase_N_euk"/>
</dbReference>
<dbReference type="InterPro" id="IPR005615">
    <property type="entry name" value="Glutathione_synthase"/>
</dbReference>
<dbReference type="Gene3D" id="3.30.1490.50">
    <property type="match status" value="1"/>
</dbReference>
<evidence type="ECO:0000313" key="7">
    <source>
        <dbReference type="EMBL" id="CAJ0925613.1"/>
    </source>
</evidence>
<accession>A0ABN9KVC7</accession>
<dbReference type="Gene3D" id="3.30.470.20">
    <property type="entry name" value="ATP-grasp fold, B domain"/>
    <property type="match status" value="2"/>
</dbReference>
<gene>
    <name evidence="7" type="ORF">RIMI_LOCUS2558969</name>
</gene>
<dbReference type="Gene3D" id="3.40.50.1760">
    <property type="entry name" value="Glutathione synthase, substrate-binding domain superfamily, eukaryotic"/>
    <property type="match status" value="2"/>
</dbReference>
<feature type="domain" description="Glutathione synthase substrate-binding" evidence="6">
    <location>
        <begin position="496"/>
        <end position="540"/>
    </location>
</feature>
<feature type="region of interest" description="Disordered" evidence="4">
    <location>
        <begin position="202"/>
        <end position="239"/>
    </location>
</feature>
<evidence type="ECO:0000256" key="4">
    <source>
        <dbReference type="SAM" id="MobiDB-lite"/>
    </source>
</evidence>
<reference evidence="7" key="1">
    <citation type="submission" date="2023-07" db="EMBL/GenBank/DDBJ databases">
        <authorList>
            <person name="Stuckert A."/>
        </authorList>
    </citation>
    <scope>NUCLEOTIDE SEQUENCE</scope>
</reference>
<dbReference type="Pfam" id="PF03199">
    <property type="entry name" value="GSH_synthase"/>
    <property type="match status" value="1"/>
</dbReference>
<dbReference type="InterPro" id="IPR036397">
    <property type="entry name" value="RNaseH_sf"/>
</dbReference>
<proteinExistence type="predicted"/>
<comment type="catalytic activity">
    <reaction evidence="3">
        <text>gamma-L-glutamyl-L-cysteine + glycine + ATP = glutathione + ADP + phosphate + H(+)</text>
        <dbReference type="Rhea" id="RHEA:13557"/>
        <dbReference type="ChEBI" id="CHEBI:15378"/>
        <dbReference type="ChEBI" id="CHEBI:30616"/>
        <dbReference type="ChEBI" id="CHEBI:43474"/>
        <dbReference type="ChEBI" id="CHEBI:57305"/>
        <dbReference type="ChEBI" id="CHEBI:57925"/>
        <dbReference type="ChEBI" id="CHEBI:58173"/>
        <dbReference type="ChEBI" id="CHEBI:456216"/>
        <dbReference type="EC" id="6.3.2.3"/>
    </reaction>
    <physiologicalReaction direction="left-to-right" evidence="3">
        <dbReference type="Rhea" id="RHEA:13558"/>
    </physiologicalReaction>
</comment>
<dbReference type="PANTHER" id="PTHR11130:SF0">
    <property type="entry name" value="GLUTATHIONE SYNTHETASE"/>
    <property type="match status" value="1"/>
</dbReference>
<dbReference type="InterPro" id="IPR002492">
    <property type="entry name" value="Transposase_Tc1-like"/>
</dbReference>
<dbReference type="EMBL" id="CAUEEQ010003614">
    <property type="protein sequence ID" value="CAJ0925613.1"/>
    <property type="molecule type" value="Genomic_DNA"/>
</dbReference>
<dbReference type="PANTHER" id="PTHR11130">
    <property type="entry name" value="GLUTATHIONE SYNTHETASE"/>
    <property type="match status" value="1"/>
</dbReference>
<feature type="domain" description="Transposase Tc1-like" evidence="5">
    <location>
        <begin position="1"/>
        <end position="66"/>
    </location>
</feature>
<dbReference type="InterPro" id="IPR016185">
    <property type="entry name" value="PreATP-grasp_dom_sf"/>
</dbReference>
<comment type="caution">
    <text evidence="7">The sequence shown here is derived from an EMBL/GenBank/DDBJ whole genome shotgun (WGS) entry which is preliminary data.</text>
</comment>
<dbReference type="Pfam" id="PF03917">
    <property type="entry name" value="GSH_synth_ATP"/>
    <property type="match status" value="1"/>
</dbReference>
<protein>
    <recommendedName>
        <fullName evidence="1">Glutathione synthetase</fullName>
    </recommendedName>
    <alternativeName>
        <fullName evidence="2">Glutathione synthase</fullName>
    </alternativeName>
</protein>
<name>A0ABN9KVC7_9NEOB</name>
<evidence type="ECO:0000256" key="2">
    <source>
        <dbReference type="ARBA" id="ARBA00030403"/>
    </source>
</evidence>